<organism evidence="2 3">
    <name type="scientific">Lentibacillus juripiscarius</name>
    <dbReference type="NCBI Taxonomy" id="257446"/>
    <lineage>
        <taxon>Bacteria</taxon>
        <taxon>Bacillati</taxon>
        <taxon>Bacillota</taxon>
        <taxon>Bacilli</taxon>
        <taxon>Bacillales</taxon>
        <taxon>Bacillaceae</taxon>
        <taxon>Lentibacillus</taxon>
    </lineage>
</organism>
<evidence type="ECO:0000313" key="2">
    <source>
        <dbReference type="EMBL" id="MFD2760621.1"/>
    </source>
</evidence>
<dbReference type="RefSeq" id="WP_382392300.1">
    <property type="nucleotide sequence ID" value="NZ_JBHUNA010000010.1"/>
</dbReference>
<protein>
    <submittedName>
        <fullName evidence="2">YrvL family regulatory protein</fullName>
    </submittedName>
</protein>
<keyword evidence="1" id="KW-1133">Transmembrane helix</keyword>
<sequence length="151" mass="17205">MSKEDESFRYLKLRQKIIVVLALTLVVSIAIAIVFGGFFFGLTGFFSLIGVTYESTGTLLLFVLYCFLIGIIFEVIEKIVLVFIVKANIRQSEKFLWTVFVKFGLTWVVIYTVDELMGTITLSGFAEFLTALLIVSIDMIFDDEKRNNEKK</sequence>
<name>A0ABW5V3T7_9BACI</name>
<keyword evidence="3" id="KW-1185">Reference proteome</keyword>
<dbReference type="InterPro" id="IPR025912">
    <property type="entry name" value="YrvL"/>
</dbReference>
<accession>A0ABW5V3T7</accession>
<keyword evidence="1" id="KW-0812">Transmembrane</keyword>
<proteinExistence type="predicted"/>
<evidence type="ECO:0000256" key="1">
    <source>
        <dbReference type="SAM" id="Phobius"/>
    </source>
</evidence>
<dbReference type="Proteomes" id="UP001597502">
    <property type="component" value="Unassembled WGS sequence"/>
</dbReference>
<gene>
    <name evidence="2" type="ORF">ACFSUO_06490</name>
</gene>
<feature type="transmembrane region" description="Helical" evidence="1">
    <location>
        <begin position="119"/>
        <end position="141"/>
    </location>
</feature>
<keyword evidence="1" id="KW-0472">Membrane</keyword>
<evidence type="ECO:0000313" key="3">
    <source>
        <dbReference type="Proteomes" id="UP001597502"/>
    </source>
</evidence>
<feature type="transmembrane region" description="Helical" evidence="1">
    <location>
        <begin position="20"/>
        <end position="53"/>
    </location>
</feature>
<feature type="transmembrane region" description="Helical" evidence="1">
    <location>
        <begin position="59"/>
        <end position="83"/>
    </location>
</feature>
<comment type="caution">
    <text evidence="2">The sequence shown here is derived from an EMBL/GenBank/DDBJ whole genome shotgun (WGS) entry which is preliminary data.</text>
</comment>
<reference evidence="3" key="1">
    <citation type="journal article" date="2019" name="Int. J. Syst. Evol. Microbiol.">
        <title>The Global Catalogue of Microorganisms (GCM) 10K type strain sequencing project: providing services to taxonomists for standard genome sequencing and annotation.</title>
        <authorList>
            <consortium name="The Broad Institute Genomics Platform"/>
            <consortium name="The Broad Institute Genome Sequencing Center for Infectious Disease"/>
            <person name="Wu L."/>
            <person name="Ma J."/>
        </authorList>
    </citation>
    <scope>NUCLEOTIDE SEQUENCE [LARGE SCALE GENOMIC DNA]</scope>
    <source>
        <strain evidence="3">TISTR 1535</strain>
    </source>
</reference>
<feature type="transmembrane region" description="Helical" evidence="1">
    <location>
        <begin position="95"/>
        <end position="113"/>
    </location>
</feature>
<dbReference type="Pfam" id="PF14184">
    <property type="entry name" value="YrvL"/>
    <property type="match status" value="1"/>
</dbReference>
<dbReference type="EMBL" id="JBHUNA010000010">
    <property type="protein sequence ID" value="MFD2760621.1"/>
    <property type="molecule type" value="Genomic_DNA"/>
</dbReference>